<dbReference type="AlphaFoldDB" id="A0A1M5A672"/>
<dbReference type="Gene3D" id="2.70.98.10">
    <property type="match status" value="1"/>
</dbReference>
<gene>
    <name evidence="1" type="ORF">SAMN02746091_02109</name>
</gene>
<proteinExistence type="predicted"/>
<dbReference type="GO" id="GO:0005975">
    <property type="term" value="P:carbohydrate metabolic process"/>
    <property type="evidence" value="ECO:0007669"/>
    <property type="project" value="InterPro"/>
</dbReference>
<evidence type="ECO:0000313" key="2">
    <source>
        <dbReference type="Proteomes" id="UP000184423"/>
    </source>
</evidence>
<dbReference type="InterPro" id="IPR011013">
    <property type="entry name" value="Gal_mutarotase_sf_dom"/>
</dbReference>
<dbReference type="SUPFAM" id="SSF74650">
    <property type="entry name" value="Galactose mutarotase-like"/>
    <property type="match status" value="1"/>
</dbReference>
<dbReference type="Proteomes" id="UP000184423">
    <property type="component" value="Unassembled WGS sequence"/>
</dbReference>
<dbReference type="RefSeq" id="WP_073249569.1">
    <property type="nucleotide sequence ID" value="NZ_FQVG01000047.1"/>
</dbReference>
<reference evidence="2" key="1">
    <citation type="submission" date="2016-11" db="EMBL/GenBank/DDBJ databases">
        <authorList>
            <person name="Varghese N."/>
            <person name="Submissions S."/>
        </authorList>
    </citation>
    <scope>NUCLEOTIDE SEQUENCE [LARGE SCALE GENOMIC DNA]</scope>
    <source>
        <strain evidence="2">DSM 10124</strain>
    </source>
</reference>
<accession>A0A1M5A672</accession>
<evidence type="ECO:0000313" key="1">
    <source>
        <dbReference type="EMBL" id="SHF25644.1"/>
    </source>
</evidence>
<dbReference type="InterPro" id="IPR014718">
    <property type="entry name" value="GH-type_carb-bd"/>
</dbReference>
<organism evidence="1 2">
    <name type="scientific">Caloramator proteoclasticus DSM 10124</name>
    <dbReference type="NCBI Taxonomy" id="1121262"/>
    <lineage>
        <taxon>Bacteria</taxon>
        <taxon>Bacillati</taxon>
        <taxon>Bacillota</taxon>
        <taxon>Clostridia</taxon>
        <taxon>Eubacteriales</taxon>
        <taxon>Clostridiaceae</taxon>
        <taxon>Caloramator</taxon>
    </lineage>
</organism>
<protein>
    <submittedName>
        <fullName evidence="1">Galactose mutarotase</fullName>
    </submittedName>
</protein>
<dbReference type="GO" id="GO:0003824">
    <property type="term" value="F:catalytic activity"/>
    <property type="evidence" value="ECO:0007669"/>
    <property type="project" value="InterPro"/>
</dbReference>
<name>A0A1M5A672_9CLOT</name>
<keyword evidence="2" id="KW-1185">Reference proteome</keyword>
<sequence>MKIQNIVYKGLDGIRLENDYISLVLLPKLGAKIASLIYKPQNFEVLAQPALNKYTLAEYGDSFEKYDTSGIDEMYPTIDECMYPYEGYDEKMPDHGELWSIPWRVEIFDDEIICRVQGIRFKYEFERRIKLDKNIIRLNYKVKNIGSSPLYGIWAFHGLVACDEESRILIDEDSIMNVHKSSIYGDVGNIHLFPETLDVNGRKVRVDRIGPKTLEKTEKFYVNGEVKKGEASLTLNRNRLLYKLLFPKDKIPYLGVWINEGGFKGEYNCALEPSNAFYDSVEIAKKYGKIKPLEVEEEQNWYIDIVLEELL</sequence>
<dbReference type="GO" id="GO:0030246">
    <property type="term" value="F:carbohydrate binding"/>
    <property type="evidence" value="ECO:0007669"/>
    <property type="project" value="InterPro"/>
</dbReference>
<dbReference type="EMBL" id="FQVG01000047">
    <property type="protein sequence ID" value="SHF25644.1"/>
    <property type="molecule type" value="Genomic_DNA"/>
</dbReference>